<dbReference type="RefSeq" id="WP_141517552.1">
    <property type="nucleotide sequence ID" value="NZ_VICE01000041.1"/>
</dbReference>
<name>A0A508AV34_9GAMM</name>
<feature type="transmembrane region" description="Helical" evidence="4">
    <location>
        <begin position="12"/>
        <end position="30"/>
    </location>
</feature>
<dbReference type="InterPro" id="IPR001082">
    <property type="entry name" value="Pilin"/>
</dbReference>
<dbReference type="GO" id="GO:0043107">
    <property type="term" value="P:type IV pilus-dependent motility"/>
    <property type="evidence" value="ECO:0007669"/>
    <property type="project" value="TreeGrafter"/>
</dbReference>
<keyword evidence="4" id="KW-0812">Transmembrane</keyword>
<dbReference type="OrthoDB" id="5767514at2"/>
<keyword evidence="4" id="KW-1133">Transmembrane helix</keyword>
<keyword evidence="4" id="KW-0472">Membrane</keyword>
<evidence type="ECO:0000313" key="6">
    <source>
        <dbReference type="Proteomes" id="UP000318212"/>
    </source>
</evidence>
<evidence type="ECO:0000256" key="3">
    <source>
        <dbReference type="RuleBase" id="RU000389"/>
    </source>
</evidence>
<dbReference type="Proteomes" id="UP000318212">
    <property type="component" value="Unassembled WGS sequence"/>
</dbReference>
<dbReference type="GO" id="GO:0044096">
    <property type="term" value="C:type IV pilus"/>
    <property type="evidence" value="ECO:0007669"/>
    <property type="project" value="TreeGrafter"/>
</dbReference>
<keyword evidence="3" id="KW-0281">Fimbrium</keyword>
<dbReference type="Gene3D" id="3.30.700.10">
    <property type="entry name" value="Glycoprotein, Type 4 Pilin"/>
    <property type="match status" value="1"/>
</dbReference>
<dbReference type="PROSITE" id="PS00409">
    <property type="entry name" value="PROKAR_NTER_METHYL"/>
    <property type="match status" value="1"/>
</dbReference>
<proteinExistence type="inferred from homology"/>
<reference evidence="5 6" key="1">
    <citation type="submission" date="2019-06" db="EMBL/GenBank/DDBJ databases">
        <title>Lysobacter alkalisoli sp. nov. isolated from saline soil.</title>
        <authorList>
            <person name="Sun J.-Q."/>
            <person name="Xu L."/>
        </authorList>
    </citation>
    <scope>NUCLEOTIDE SEQUENCE [LARGE SCALE GENOMIC DNA]</scope>
    <source>
        <strain evidence="5 6">JCM 31130</strain>
    </source>
</reference>
<keyword evidence="6" id="KW-1185">Reference proteome</keyword>
<dbReference type="PANTHER" id="PTHR30093">
    <property type="entry name" value="GENERAL SECRETION PATHWAY PROTEIN G"/>
    <property type="match status" value="1"/>
</dbReference>
<evidence type="ECO:0000256" key="2">
    <source>
        <dbReference type="ARBA" id="ARBA00022481"/>
    </source>
</evidence>
<evidence type="ECO:0000256" key="4">
    <source>
        <dbReference type="SAM" id="Phobius"/>
    </source>
</evidence>
<comment type="similarity">
    <text evidence="1 3">Belongs to the N-Me-Phe pilin family.</text>
</comment>
<dbReference type="InterPro" id="IPR045584">
    <property type="entry name" value="Pilin-like"/>
</dbReference>
<evidence type="ECO:0000313" key="5">
    <source>
        <dbReference type="EMBL" id="TQD49662.1"/>
    </source>
</evidence>
<dbReference type="EMBL" id="VICE01000041">
    <property type="protein sequence ID" value="TQD49662.1"/>
    <property type="molecule type" value="Genomic_DNA"/>
</dbReference>
<evidence type="ECO:0000256" key="1">
    <source>
        <dbReference type="ARBA" id="ARBA00005233"/>
    </source>
</evidence>
<dbReference type="Pfam" id="PF07963">
    <property type="entry name" value="N_methyl"/>
    <property type="match status" value="1"/>
</dbReference>
<dbReference type="NCBIfam" id="TIGR02532">
    <property type="entry name" value="IV_pilin_GFxxxE"/>
    <property type="match status" value="1"/>
</dbReference>
<gene>
    <name evidence="5" type="ORF">FKV25_04230</name>
</gene>
<dbReference type="Pfam" id="PF00114">
    <property type="entry name" value="Pilin"/>
    <property type="match status" value="1"/>
</dbReference>
<keyword evidence="2" id="KW-0488">Methylation</keyword>
<dbReference type="GO" id="GO:0007155">
    <property type="term" value="P:cell adhesion"/>
    <property type="evidence" value="ECO:0007669"/>
    <property type="project" value="InterPro"/>
</dbReference>
<accession>A0A508AV34</accession>
<organism evidence="5 6">
    <name type="scientific">Marilutibacter aestuarii</name>
    <dbReference type="NCBI Taxonomy" id="1706195"/>
    <lineage>
        <taxon>Bacteria</taxon>
        <taxon>Pseudomonadati</taxon>
        <taxon>Pseudomonadota</taxon>
        <taxon>Gammaproteobacteria</taxon>
        <taxon>Lysobacterales</taxon>
        <taxon>Lysobacteraceae</taxon>
        <taxon>Marilutibacter</taxon>
    </lineage>
</organism>
<sequence>MHKHQGFTLIELMIVVAIIAILAAIALPAYQNYTVKSQLTAGLAEVNSGKTLFESKLLVDNLSTFDATTLGLASSTPRCSVISVTPGLDGEISCVLRGAPVIVGKTIKIVRIASGEWHCEAPAGVAPKLLPAHCQ</sequence>
<dbReference type="AlphaFoldDB" id="A0A508AV34"/>
<dbReference type="SUPFAM" id="SSF54523">
    <property type="entry name" value="Pili subunits"/>
    <property type="match status" value="1"/>
</dbReference>
<dbReference type="InterPro" id="IPR012902">
    <property type="entry name" value="N_methyl_site"/>
</dbReference>
<protein>
    <submittedName>
        <fullName evidence="5">Prepilin-type N-terminal cleavage/methylation domain-containing protein</fullName>
    </submittedName>
</protein>
<comment type="caution">
    <text evidence="5">The sequence shown here is derived from an EMBL/GenBank/DDBJ whole genome shotgun (WGS) entry which is preliminary data.</text>
</comment>
<dbReference type="PANTHER" id="PTHR30093:SF34">
    <property type="entry name" value="PREPILIN PEPTIDASE-DEPENDENT PROTEIN D"/>
    <property type="match status" value="1"/>
</dbReference>